<keyword evidence="2" id="KW-1185">Reference proteome</keyword>
<evidence type="ECO:0000313" key="1">
    <source>
        <dbReference type="EMBL" id="KAF2099403.1"/>
    </source>
</evidence>
<protein>
    <submittedName>
        <fullName evidence="1">Uncharacterized protein</fullName>
    </submittedName>
</protein>
<dbReference type="EMBL" id="ML978125">
    <property type="protein sequence ID" value="KAF2099403.1"/>
    <property type="molecule type" value="Genomic_DNA"/>
</dbReference>
<reference evidence="1" key="1">
    <citation type="journal article" date="2020" name="Stud. Mycol.">
        <title>101 Dothideomycetes genomes: a test case for predicting lifestyles and emergence of pathogens.</title>
        <authorList>
            <person name="Haridas S."/>
            <person name="Albert R."/>
            <person name="Binder M."/>
            <person name="Bloem J."/>
            <person name="Labutti K."/>
            <person name="Salamov A."/>
            <person name="Andreopoulos B."/>
            <person name="Baker S."/>
            <person name="Barry K."/>
            <person name="Bills G."/>
            <person name="Bluhm B."/>
            <person name="Cannon C."/>
            <person name="Castanera R."/>
            <person name="Culley D."/>
            <person name="Daum C."/>
            <person name="Ezra D."/>
            <person name="Gonzalez J."/>
            <person name="Henrissat B."/>
            <person name="Kuo A."/>
            <person name="Liang C."/>
            <person name="Lipzen A."/>
            <person name="Lutzoni F."/>
            <person name="Magnuson J."/>
            <person name="Mondo S."/>
            <person name="Nolan M."/>
            <person name="Ohm R."/>
            <person name="Pangilinan J."/>
            <person name="Park H.-J."/>
            <person name="Ramirez L."/>
            <person name="Alfaro M."/>
            <person name="Sun H."/>
            <person name="Tritt A."/>
            <person name="Yoshinaga Y."/>
            <person name="Zwiers L.-H."/>
            <person name="Turgeon B."/>
            <person name="Goodwin S."/>
            <person name="Spatafora J."/>
            <person name="Crous P."/>
            <person name="Grigoriev I."/>
        </authorList>
    </citation>
    <scope>NUCLEOTIDE SEQUENCE</scope>
    <source>
        <strain evidence="1">CBS 133067</strain>
    </source>
</reference>
<proteinExistence type="predicted"/>
<evidence type="ECO:0000313" key="2">
    <source>
        <dbReference type="Proteomes" id="UP000799772"/>
    </source>
</evidence>
<gene>
    <name evidence="1" type="ORF">NA57DRAFT_55373</name>
</gene>
<dbReference type="AlphaFoldDB" id="A0A9P4M6K8"/>
<comment type="caution">
    <text evidence="1">The sequence shown here is derived from an EMBL/GenBank/DDBJ whole genome shotgun (WGS) entry which is preliminary data.</text>
</comment>
<sequence>MFDILLYANSTEPLKLIDQKAFDLVRNNEYAWCHELRGIRSPGEAMLRAFDTMLMAGVERPATLEDDRSIEYEDEESPEQFRQFAVELDWAIRNNASRFKAVLDIFVSQYRYCQSHSTPTAHEGACSQIDLTQCETAVAKREFDDILEENIRISDENRSMGITLRTRHERQQIPTEVPVPVYYKPWQCETKRMRLTLLVTFLDHEIKTNSKLRRKNLQLRANLDAAYHQGLFGSEQPAVLGQEPPWVPLPRS</sequence>
<accession>A0A9P4M6K8</accession>
<name>A0A9P4M6K8_9PEZI</name>
<dbReference type="Proteomes" id="UP000799772">
    <property type="component" value="Unassembled WGS sequence"/>
</dbReference>
<organism evidence="1 2">
    <name type="scientific">Rhizodiscina lignyota</name>
    <dbReference type="NCBI Taxonomy" id="1504668"/>
    <lineage>
        <taxon>Eukaryota</taxon>
        <taxon>Fungi</taxon>
        <taxon>Dikarya</taxon>
        <taxon>Ascomycota</taxon>
        <taxon>Pezizomycotina</taxon>
        <taxon>Dothideomycetes</taxon>
        <taxon>Pleosporomycetidae</taxon>
        <taxon>Aulographales</taxon>
        <taxon>Rhizodiscinaceae</taxon>
        <taxon>Rhizodiscina</taxon>
    </lineage>
</organism>